<dbReference type="AlphaFoldDB" id="A0A3P3Y1Q3"/>
<organism evidence="8 9">
    <name type="scientific">Plasmodiophora brassicae</name>
    <name type="common">Clubroot disease agent</name>
    <dbReference type="NCBI Taxonomy" id="37360"/>
    <lineage>
        <taxon>Eukaryota</taxon>
        <taxon>Sar</taxon>
        <taxon>Rhizaria</taxon>
        <taxon>Endomyxa</taxon>
        <taxon>Phytomyxea</taxon>
        <taxon>Plasmodiophorida</taxon>
        <taxon>Plasmodiophoridae</taxon>
        <taxon>Plasmodiophora</taxon>
    </lineage>
</organism>
<evidence type="ECO:0000256" key="3">
    <source>
        <dbReference type="ARBA" id="ARBA00023212"/>
    </source>
</evidence>
<dbReference type="InterPro" id="IPR032840">
    <property type="entry name" value="CFAP91_dom"/>
</dbReference>
<dbReference type="EMBL" id="OVEO01000002">
    <property type="protein sequence ID" value="SPQ94062.1"/>
    <property type="molecule type" value="Genomic_DNA"/>
</dbReference>
<keyword evidence="2" id="KW-0963">Cytoplasm</keyword>
<keyword evidence="4" id="KW-0966">Cell projection</keyword>
<dbReference type="Pfam" id="PF14738">
    <property type="entry name" value="CFAP91"/>
    <property type="match status" value="1"/>
</dbReference>
<comment type="similarity">
    <text evidence="5">Belongs to the CFAP91 family.</text>
</comment>
<dbReference type="GO" id="GO:0005930">
    <property type="term" value="C:axoneme"/>
    <property type="evidence" value="ECO:0007669"/>
    <property type="project" value="UniProtKB-SubCell"/>
</dbReference>
<gene>
    <name evidence="8" type="ORF">PLBR_LOCUS1277</name>
</gene>
<dbReference type="PANTHER" id="PTHR22455:SF10">
    <property type="entry name" value="CILIA- AND FLAGELLA-ASSOCIATED PROTEIN 91"/>
    <property type="match status" value="1"/>
</dbReference>
<keyword evidence="8" id="KW-0496">Mitochondrion</keyword>
<dbReference type="PANTHER" id="PTHR22455">
    <property type="entry name" value="CILIA- AND FLAGELLA-ASSOCIATED PROTEIN 91"/>
    <property type="match status" value="1"/>
</dbReference>
<dbReference type="Proteomes" id="UP000290189">
    <property type="component" value="Unassembled WGS sequence"/>
</dbReference>
<evidence type="ECO:0000256" key="4">
    <source>
        <dbReference type="ARBA" id="ARBA00023273"/>
    </source>
</evidence>
<evidence type="ECO:0000256" key="2">
    <source>
        <dbReference type="ARBA" id="ARBA00022490"/>
    </source>
</evidence>
<name>A0A3P3Y1Q3_PLABS</name>
<geneLocation type="mitochondrion" evidence="8"/>
<evidence type="ECO:0000313" key="8">
    <source>
        <dbReference type="EMBL" id="SPQ94062.1"/>
    </source>
</evidence>
<proteinExistence type="inferred from homology"/>
<evidence type="ECO:0000313" key="9">
    <source>
        <dbReference type="Proteomes" id="UP000290189"/>
    </source>
</evidence>
<keyword evidence="3" id="KW-0206">Cytoskeleton</keyword>
<protein>
    <recommendedName>
        <fullName evidence="6">Cilia- and flagella-associated protein 91</fullName>
    </recommendedName>
</protein>
<evidence type="ECO:0000256" key="6">
    <source>
        <dbReference type="ARBA" id="ARBA00029555"/>
    </source>
</evidence>
<feature type="domain" description="CFAP91" evidence="7">
    <location>
        <begin position="146"/>
        <end position="299"/>
    </location>
</feature>
<evidence type="ECO:0000256" key="5">
    <source>
        <dbReference type="ARBA" id="ARBA00029468"/>
    </source>
</evidence>
<comment type="subcellular location">
    <subcellularLocation>
        <location evidence="1">Cytoplasm</location>
        <location evidence="1">Cytoskeleton</location>
        <location evidence="1">Cilium axoneme</location>
    </subcellularLocation>
</comment>
<sequence>MVKIAMSRPARVVTASRPFDHVYDPIYTASSVVDQQKTLRRSMMSNIVRVPDFNNLFSEIGTFPSFGYRMQARATIPTVNVGDALRTRHDAPVDITGKDRYMFFNRPLVPYMQAVPVEVILSPHQADAGAEAPAPDAAPLKRTVGTQSIYRDESSQTMPYSSDYVIADGNNPPDILLLKEWVPEHPTKISLREIEQIERQQARRAFEDSLPPMTTDEDFQRRTKLLQEREMKECLYRESQIIAVEKLKHAALVQAIQDREAQRDAIARKRLEAIAAKNAAARATVLDKIQKKRYNAMRKINRERVNLPLEMLNKGARDIVNDYSDFGSPVYAPLERNGKIARPNTDAVVRKQVAAMTRTYEAIVALEMAIPPNALNMTVKKPKKIQTELTKTRQGQAIVADIDKIDAILKSAKLGPAPGSTWSAIPTTQLYAKPVGIVRPTTPVDMAKAVGAEQQDRDAAARLVQRVLRGRAVQADMLRGIRDSIDLIRELLEPQSASSTGPSSTLSADECNRFVLDYAIGAILSKACDTLRSDVVTQEQLQKMQALMERAHLTRVRREAAETGHRQKQFAARAKLQSQIAQIDDIVHKSTVLFLDPLVQEAVSEVARDRAKVKRLTSDAVEDQTAAGAMVPDQDVILDCLEHTVLEAVDDKLQNHQDDMHSASLLQAAHDIVISAFGRLADNSVFSMNARSVVVYVAMSAIVHVAVSTAVQTGACEPGHYQCGVTGNGTRPDTIYACTAWGEWVPQEDCASAPGGPHVCRVLSDNVPHCVPPGKGCKPGQYRCGESPANNASTIYACDAFGNWVFGYDCPPPSSCRVLADRQPHCV</sequence>
<dbReference type="InterPro" id="IPR026720">
    <property type="entry name" value="CFAP91"/>
</dbReference>
<evidence type="ECO:0000256" key="1">
    <source>
        <dbReference type="ARBA" id="ARBA00004430"/>
    </source>
</evidence>
<evidence type="ECO:0000259" key="7">
    <source>
        <dbReference type="Pfam" id="PF14738"/>
    </source>
</evidence>
<reference evidence="8 9" key="1">
    <citation type="submission" date="2018-03" db="EMBL/GenBank/DDBJ databases">
        <authorList>
            <person name="Fogelqvist J."/>
        </authorList>
    </citation>
    <scope>NUCLEOTIDE SEQUENCE [LARGE SCALE GENOMIC DNA]</scope>
</reference>
<accession>A0A3P3Y1Q3</accession>